<organism evidence="1 2">
    <name type="scientific">Riccia fluitans</name>
    <dbReference type="NCBI Taxonomy" id="41844"/>
    <lineage>
        <taxon>Eukaryota</taxon>
        <taxon>Viridiplantae</taxon>
        <taxon>Streptophyta</taxon>
        <taxon>Embryophyta</taxon>
        <taxon>Marchantiophyta</taxon>
        <taxon>Marchantiopsida</taxon>
        <taxon>Marchantiidae</taxon>
        <taxon>Marchantiales</taxon>
        <taxon>Ricciaceae</taxon>
        <taxon>Riccia</taxon>
    </lineage>
</organism>
<dbReference type="InterPro" id="IPR015221">
    <property type="entry name" value="Urm1"/>
</dbReference>
<keyword evidence="2" id="KW-1185">Reference proteome</keyword>
<dbReference type="InterPro" id="IPR012675">
    <property type="entry name" value="Beta-grasp_dom_sf"/>
</dbReference>
<comment type="caution">
    <text evidence="1">The sequence shown here is derived from an EMBL/GenBank/DDBJ whole genome shotgun (WGS) entry which is preliminary data.</text>
</comment>
<dbReference type="Gene3D" id="3.10.20.30">
    <property type="match status" value="1"/>
</dbReference>
<dbReference type="AlphaFoldDB" id="A0ABD1Z388"/>
<protein>
    <submittedName>
        <fullName evidence="1">Uncharacterized protein</fullName>
    </submittedName>
</protein>
<dbReference type="Proteomes" id="UP001605036">
    <property type="component" value="Unassembled WGS sequence"/>
</dbReference>
<dbReference type="PANTHER" id="PTHR14986">
    <property type="entry name" value="RURM1 PROTEIN"/>
    <property type="match status" value="1"/>
</dbReference>
<reference evidence="1 2" key="1">
    <citation type="submission" date="2024-09" db="EMBL/GenBank/DDBJ databases">
        <title>Chromosome-scale assembly of Riccia fluitans.</title>
        <authorList>
            <person name="Paukszto L."/>
            <person name="Sawicki J."/>
            <person name="Karawczyk K."/>
            <person name="Piernik-Szablinska J."/>
            <person name="Szczecinska M."/>
            <person name="Mazdziarz M."/>
        </authorList>
    </citation>
    <scope>NUCLEOTIDE SEQUENCE [LARGE SCALE GENOMIC DNA]</scope>
    <source>
        <strain evidence="1">Rf_01</strain>
        <tissue evidence="1">Aerial parts of the thallus</tissue>
    </source>
</reference>
<evidence type="ECO:0000313" key="1">
    <source>
        <dbReference type="EMBL" id="KAL2641359.1"/>
    </source>
</evidence>
<sequence length="111" mass="13054">MWSGGLELLFSSVKIHEVDVPPLEGQTKVNFRSDRKTFDSLNTPNGEVVLFLHNNFSTYESLWLVMEFEFELSIEILPPECLQLTVKYLLFWIQDNLLKERPEMFLKEKSV</sequence>
<proteinExistence type="predicted"/>
<gene>
    <name evidence="1" type="ORF">R1flu_008946</name>
</gene>
<evidence type="ECO:0000313" key="2">
    <source>
        <dbReference type="Proteomes" id="UP001605036"/>
    </source>
</evidence>
<accession>A0ABD1Z388</accession>
<dbReference type="EMBL" id="JBHFFA010000002">
    <property type="protein sequence ID" value="KAL2641359.1"/>
    <property type="molecule type" value="Genomic_DNA"/>
</dbReference>
<name>A0ABD1Z388_9MARC</name>